<evidence type="ECO:0000256" key="4">
    <source>
        <dbReference type="ARBA" id="ARBA00023136"/>
    </source>
</evidence>
<dbReference type="Proteomes" id="UP001338125">
    <property type="component" value="Unassembled WGS sequence"/>
</dbReference>
<sequence length="555" mass="61564">MSHNVTSEFSFLERRLEGLTPITEEMQSVNSNQESAPKLRPGVLRHVKSFPVRRTGPTIIAWEPDDPENPYNWPTYKKLHVLSVSGAMVVNSAMGSSLPSMAAPDIMEQFSITSREQKVLLVSIYLIGHILGPLLWGPLSEQLGRRNVNLVTFFAFCLFTMACALAPNWSGLVALRLFCGVFGSAPAAIIAGIIRDIYSDPMTRGRVIVVCISLTIVGPILSPIISGFATPALGWRWTFWIGLIVAGITFILGLFIPETFGPILLSRRAKQLRRQSQSINILAPRDLENVDISEFVTVVFTRPLRMIAFEPIVTSTCAYMALVHGIFYLSFQAFPIIFQDMYGLPAGVTGLAFLPIGVGALFSLPIFWAWDAILHKATARNAEWTKREEYRRLPLACIGGPLFVISLFWLGWSARPSTTFVIPMLAGVPFGMGYMMIVMCLLNYMSDTYEAFAVSADVATSLSQSVLAAALPFATSPMFTRLDITGAYSLLGGLSACMCIIPFIFIWKGPNSRARSPFCMILRERREELLQEAEEERQAQMFAELEEKVEIISVK</sequence>
<dbReference type="InterPro" id="IPR036259">
    <property type="entry name" value="MFS_trans_sf"/>
</dbReference>
<evidence type="ECO:0000256" key="5">
    <source>
        <dbReference type="SAM" id="Coils"/>
    </source>
</evidence>
<keyword evidence="9" id="KW-1185">Reference proteome</keyword>
<accession>A0ABR0SGX5</accession>
<evidence type="ECO:0000256" key="1">
    <source>
        <dbReference type="ARBA" id="ARBA00004141"/>
    </source>
</evidence>
<feature type="transmembrane region" description="Helical" evidence="6">
    <location>
        <begin position="206"/>
        <end position="225"/>
    </location>
</feature>
<reference evidence="8 9" key="1">
    <citation type="submission" date="2024-01" db="EMBL/GenBank/DDBJ databases">
        <title>Complete genome of Cladobotryum mycophilum ATHUM6906.</title>
        <authorList>
            <person name="Christinaki A.C."/>
            <person name="Myridakis A.I."/>
            <person name="Kouvelis V.N."/>
        </authorList>
    </citation>
    <scope>NUCLEOTIDE SEQUENCE [LARGE SCALE GENOMIC DNA]</scope>
    <source>
        <strain evidence="8 9">ATHUM6906</strain>
    </source>
</reference>
<dbReference type="EMBL" id="JAVFKD010000014">
    <property type="protein sequence ID" value="KAK5991424.1"/>
    <property type="molecule type" value="Genomic_DNA"/>
</dbReference>
<organism evidence="8 9">
    <name type="scientific">Cladobotryum mycophilum</name>
    <dbReference type="NCBI Taxonomy" id="491253"/>
    <lineage>
        <taxon>Eukaryota</taxon>
        <taxon>Fungi</taxon>
        <taxon>Dikarya</taxon>
        <taxon>Ascomycota</taxon>
        <taxon>Pezizomycotina</taxon>
        <taxon>Sordariomycetes</taxon>
        <taxon>Hypocreomycetidae</taxon>
        <taxon>Hypocreales</taxon>
        <taxon>Hypocreaceae</taxon>
        <taxon>Cladobotryum</taxon>
    </lineage>
</organism>
<feature type="transmembrane region" description="Helical" evidence="6">
    <location>
        <begin position="119"/>
        <end position="136"/>
    </location>
</feature>
<feature type="transmembrane region" description="Helical" evidence="6">
    <location>
        <begin position="173"/>
        <end position="194"/>
    </location>
</feature>
<evidence type="ECO:0000313" key="8">
    <source>
        <dbReference type="EMBL" id="KAK5991424.1"/>
    </source>
</evidence>
<gene>
    <name evidence="8" type="ORF">PT974_09706</name>
</gene>
<comment type="subcellular location">
    <subcellularLocation>
        <location evidence="1">Membrane</location>
        <topology evidence="1">Multi-pass membrane protein</topology>
    </subcellularLocation>
</comment>
<evidence type="ECO:0000256" key="2">
    <source>
        <dbReference type="ARBA" id="ARBA00022692"/>
    </source>
</evidence>
<keyword evidence="5" id="KW-0175">Coiled coil</keyword>
<keyword evidence="4 6" id="KW-0472">Membrane</keyword>
<dbReference type="Pfam" id="PF07690">
    <property type="entry name" value="MFS_1"/>
    <property type="match status" value="1"/>
</dbReference>
<dbReference type="CDD" id="cd17323">
    <property type="entry name" value="MFS_Tpo1_MDR_like"/>
    <property type="match status" value="1"/>
</dbReference>
<dbReference type="Gene3D" id="1.20.1250.20">
    <property type="entry name" value="MFS general substrate transporter like domains"/>
    <property type="match status" value="1"/>
</dbReference>
<protein>
    <submittedName>
        <fullName evidence="8">MFS-type transporter</fullName>
    </submittedName>
</protein>
<evidence type="ECO:0000259" key="7">
    <source>
        <dbReference type="PROSITE" id="PS50850"/>
    </source>
</evidence>
<feature type="transmembrane region" description="Helical" evidence="6">
    <location>
        <begin position="420"/>
        <end position="444"/>
    </location>
</feature>
<feature type="transmembrane region" description="Helical" evidence="6">
    <location>
        <begin position="486"/>
        <end position="507"/>
    </location>
</feature>
<feature type="transmembrane region" description="Helical" evidence="6">
    <location>
        <begin position="351"/>
        <end position="373"/>
    </location>
</feature>
<dbReference type="PANTHER" id="PTHR23502:SF74">
    <property type="entry name" value="MAJOR FACILITATOR SUPERFAMILY (MFS) PROFILE DOMAIN-CONTAINING PROTEIN"/>
    <property type="match status" value="1"/>
</dbReference>
<proteinExistence type="predicted"/>
<evidence type="ECO:0000256" key="6">
    <source>
        <dbReference type="SAM" id="Phobius"/>
    </source>
</evidence>
<keyword evidence="3 6" id="KW-1133">Transmembrane helix</keyword>
<evidence type="ECO:0000313" key="9">
    <source>
        <dbReference type="Proteomes" id="UP001338125"/>
    </source>
</evidence>
<dbReference type="PANTHER" id="PTHR23502">
    <property type="entry name" value="MAJOR FACILITATOR SUPERFAMILY"/>
    <property type="match status" value="1"/>
</dbReference>
<dbReference type="PROSITE" id="PS50850">
    <property type="entry name" value="MFS"/>
    <property type="match status" value="1"/>
</dbReference>
<feature type="transmembrane region" description="Helical" evidence="6">
    <location>
        <begin position="312"/>
        <end position="331"/>
    </location>
</feature>
<name>A0ABR0SGX5_9HYPO</name>
<feature type="domain" description="Major facilitator superfamily (MFS) profile" evidence="7">
    <location>
        <begin position="81"/>
        <end position="510"/>
    </location>
</feature>
<feature type="transmembrane region" description="Helical" evidence="6">
    <location>
        <begin position="148"/>
        <end position="167"/>
    </location>
</feature>
<feature type="transmembrane region" description="Helical" evidence="6">
    <location>
        <begin position="451"/>
        <end position="474"/>
    </location>
</feature>
<dbReference type="SUPFAM" id="SSF103473">
    <property type="entry name" value="MFS general substrate transporter"/>
    <property type="match status" value="1"/>
</dbReference>
<feature type="transmembrane region" description="Helical" evidence="6">
    <location>
        <begin position="79"/>
        <end position="99"/>
    </location>
</feature>
<evidence type="ECO:0000256" key="3">
    <source>
        <dbReference type="ARBA" id="ARBA00022989"/>
    </source>
</evidence>
<dbReference type="InterPro" id="IPR020846">
    <property type="entry name" value="MFS_dom"/>
</dbReference>
<feature type="coiled-coil region" evidence="5">
    <location>
        <begin position="519"/>
        <end position="546"/>
    </location>
</feature>
<feature type="transmembrane region" description="Helical" evidence="6">
    <location>
        <begin position="237"/>
        <end position="265"/>
    </location>
</feature>
<dbReference type="InterPro" id="IPR011701">
    <property type="entry name" value="MFS"/>
</dbReference>
<feature type="transmembrane region" description="Helical" evidence="6">
    <location>
        <begin position="393"/>
        <end position="414"/>
    </location>
</feature>
<comment type="caution">
    <text evidence="8">The sequence shown here is derived from an EMBL/GenBank/DDBJ whole genome shotgun (WGS) entry which is preliminary data.</text>
</comment>
<keyword evidence="2 6" id="KW-0812">Transmembrane</keyword>